<accession>A0AAV0D0R6</accession>
<dbReference type="InterPro" id="IPR054722">
    <property type="entry name" value="PolX-like_BBD"/>
</dbReference>
<feature type="domain" description="Retrovirus-related Pol polyprotein from transposon TNT 1-94-like beta-barrel" evidence="2">
    <location>
        <begin position="294"/>
        <end position="376"/>
    </location>
</feature>
<sequence length="399" mass="45308">MESINNSATTISANINSIPVLNGTNFKEWKENVMIVLGCMDLDLALRTEKPAALKDTSTLDEKREMERWERSNRMSLMIMKRAIPESFRGTMSDEDDAKSFLAELEKRFAKNEKAETSTLLSTLVSMKYKGKGNIREYILEVSHIASKLSALKLILPEELLVYLVLISLPSQFNQFKVSYNCIKEKWSLNELISHCVQEEERIKQDKTESAHLVSTSKGSKKRKFKEAVNSGPQRKHHKETKEETKESGCFFCKGTNHKKKNCTKYHAWRAKKGMSLALVCSEVNLISVPKDTWWVDSGATTHISVSMQGCLSCRKPIDGERYIYVGDGKRVEVEAISVFRLLLKTGFYLDLKETFIVPSFRRNLISISALDKFGYSCSFGNSQFSLFQDSKLIGTGLL</sequence>
<name>A0AAV0D0R6_9ASTE</name>
<organism evidence="3 4">
    <name type="scientific">Cuscuta epithymum</name>
    <dbReference type="NCBI Taxonomy" id="186058"/>
    <lineage>
        <taxon>Eukaryota</taxon>
        <taxon>Viridiplantae</taxon>
        <taxon>Streptophyta</taxon>
        <taxon>Embryophyta</taxon>
        <taxon>Tracheophyta</taxon>
        <taxon>Spermatophyta</taxon>
        <taxon>Magnoliopsida</taxon>
        <taxon>eudicotyledons</taxon>
        <taxon>Gunneridae</taxon>
        <taxon>Pentapetalae</taxon>
        <taxon>asterids</taxon>
        <taxon>lamiids</taxon>
        <taxon>Solanales</taxon>
        <taxon>Convolvulaceae</taxon>
        <taxon>Cuscuteae</taxon>
        <taxon>Cuscuta</taxon>
        <taxon>Cuscuta subgen. Cuscuta</taxon>
    </lineage>
</organism>
<dbReference type="Pfam" id="PF22936">
    <property type="entry name" value="Pol_BBD"/>
    <property type="match status" value="1"/>
</dbReference>
<evidence type="ECO:0000259" key="2">
    <source>
        <dbReference type="Pfam" id="PF22936"/>
    </source>
</evidence>
<feature type="region of interest" description="Disordered" evidence="1">
    <location>
        <begin position="208"/>
        <end position="242"/>
    </location>
</feature>
<protein>
    <recommendedName>
        <fullName evidence="2">Retrovirus-related Pol polyprotein from transposon TNT 1-94-like beta-barrel domain-containing protein</fullName>
    </recommendedName>
</protein>
<feature type="non-terminal residue" evidence="3">
    <location>
        <position position="399"/>
    </location>
</feature>
<proteinExistence type="predicted"/>
<dbReference type="Proteomes" id="UP001152523">
    <property type="component" value="Unassembled WGS sequence"/>
</dbReference>
<dbReference type="PANTHER" id="PTHR35317">
    <property type="entry name" value="OS04G0629600 PROTEIN"/>
    <property type="match status" value="1"/>
</dbReference>
<dbReference type="EMBL" id="CAMAPF010000063">
    <property type="protein sequence ID" value="CAH9090148.1"/>
    <property type="molecule type" value="Genomic_DNA"/>
</dbReference>
<evidence type="ECO:0000313" key="3">
    <source>
        <dbReference type="EMBL" id="CAH9090148.1"/>
    </source>
</evidence>
<gene>
    <name evidence="3" type="ORF">CEPIT_LOCUS11147</name>
</gene>
<dbReference type="PANTHER" id="PTHR35317:SF43">
    <property type="entry name" value="TRANSMEMBRANE PROTEIN"/>
    <property type="match status" value="1"/>
</dbReference>
<dbReference type="AlphaFoldDB" id="A0AAV0D0R6"/>
<reference evidence="3" key="1">
    <citation type="submission" date="2022-07" db="EMBL/GenBank/DDBJ databases">
        <authorList>
            <person name="Macas J."/>
            <person name="Novak P."/>
            <person name="Neumann P."/>
        </authorList>
    </citation>
    <scope>NUCLEOTIDE SEQUENCE</scope>
</reference>
<evidence type="ECO:0000256" key="1">
    <source>
        <dbReference type="SAM" id="MobiDB-lite"/>
    </source>
</evidence>
<evidence type="ECO:0000313" key="4">
    <source>
        <dbReference type="Proteomes" id="UP001152523"/>
    </source>
</evidence>
<keyword evidence="4" id="KW-1185">Reference proteome</keyword>
<dbReference type="Pfam" id="PF14223">
    <property type="entry name" value="Retrotran_gag_2"/>
    <property type="match status" value="1"/>
</dbReference>
<comment type="caution">
    <text evidence="3">The sequence shown here is derived from an EMBL/GenBank/DDBJ whole genome shotgun (WGS) entry which is preliminary data.</text>
</comment>